<dbReference type="Proteomes" id="UP000231987">
    <property type="component" value="Unassembled WGS sequence"/>
</dbReference>
<organism evidence="2 3">
    <name type="scientific">Rhizobium meliloti</name>
    <name type="common">Ensifer meliloti</name>
    <name type="synonym">Sinorhizobium meliloti</name>
    <dbReference type="NCBI Taxonomy" id="382"/>
    <lineage>
        <taxon>Bacteria</taxon>
        <taxon>Pseudomonadati</taxon>
        <taxon>Pseudomonadota</taxon>
        <taxon>Alphaproteobacteria</taxon>
        <taxon>Hyphomicrobiales</taxon>
        <taxon>Rhizobiaceae</taxon>
        <taxon>Sinorhizobium/Ensifer group</taxon>
        <taxon>Sinorhizobium</taxon>
    </lineage>
</organism>
<proteinExistence type="predicted"/>
<gene>
    <name evidence="2" type="ORF">CEJ86_09680</name>
</gene>
<dbReference type="EMBL" id="NJGD01000003">
    <property type="protein sequence ID" value="PJR15950.1"/>
    <property type="molecule type" value="Genomic_DNA"/>
</dbReference>
<dbReference type="AlphaFoldDB" id="A0A2J0Z611"/>
<evidence type="ECO:0000313" key="2">
    <source>
        <dbReference type="EMBL" id="PJR15950.1"/>
    </source>
</evidence>
<reference evidence="2 3" key="1">
    <citation type="submission" date="2017-06" db="EMBL/GenBank/DDBJ databases">
        <title>Ensifer strains isolated from leguminous trees and herbs display diverse denitrification phenotypes with some acting as strong N2O sinks.</title>
        <authorList>
            <person name="Woliy K."/>
            <person name="Mania D."/>
            <person name="Bakken L.R."/>
            <person name="Frostegard A."/>
        </authorList>
    </citation>
    <scope>NUCLEOTIDE SEQUENCE [LARGE SCALE GENOMIC DNA]</scope>
    <source>
        <strain evidence="2 3">AC50a</strain>
    </source>
</reference>
<feature type="region of interest" description="Disordered" evidence="1">
    <location>
        <begin position="50"/>
        <end position="75"/>
    </location>
</feature>
<accession>A0A2J0Z611</accession>
<feature type="compositionally biased region" description="Polar residues" evidence="1">
    <location>
        <begin position="8"/>
        <end position="19"/>
    </location>
</feature>
<feature type="region of interest" description="Disordered" evidence="1">
    <location>
        <begin position="1"/>
        <end position="22"/>
    </location>
</feature>
<name>A0A2J0Z611_RHIML</name>
<sequence>MRDRGCAATTSKRNGTLHTGVTRDRPRRLAIFTVYESAPRDRTLSTLIPVSGLDNEHGNEATKQAAAGGPNLDRA</sequence>
<comment type="caution">
    <text evidence="2">The sequence shown here is derived from an EMBL/GenBank/DDBJ whole genome shotgun (WGS) entry which is preliminary data.</text>
</comment>
<protein>
    <submittedName>
        <fullName evidence="2">Uncharacterized protein</fullName>
    </submittedName>
</protein>
<evidence type="ECO:0000256" key="1">
    <source>
        <dbReference type="SAM" id="MobiDB-lite"/>
    </source>
</evidence>
<evidence type="ECO:0000313" key="3">
    <source>
        <dbReference type="Proteomes" id="UP000231987"/>
    </source>
</evidence>